<gene>
    <name evidence="2" type="ORF">SEMRO_2804_G337470.1</name>
</gene>
<reference evidence="2" key="1">
    <citation type="submission" date="2020-06" db="EMBL/GenBank/DDBJ databases">
        <authorList>
            <consortium name="Plant Systems Biology data submission"/>
        </authorList>
    </citation>
    <scope>NUCLEOTIDE SEQUENCE</scope>
    <source>
        <strain evidence="2">D6</strain>
    </source>
</reference>
<accession>A0A9N8I0P1</accession>
<feature type="region of interest" description="Disordered" evidence="1">
    <location>
        <begin position="88"/>
        <end position="167"/>
    </location>
</feature>
<feature type="compositionally biased region" description="Acidic residues" evidence="1">
    <location>
        <begin position="95"/>
        <end position="106"/>
    </location>
</feature>
<feature type="compositionally biased region" description="Polar residues" evidence="1">
    <location>
        <begin position="113"/>
        <end position="126"/>
    </location>
</feature>
<organism evidence="2 3">
    <name type="scientific">Seminavis robusta</name>
    <dbReference type="NCBI Taxonomy" id="568900"/>
    <lineage>
        <taxon>Eukaryota</taxon>
        <taxon>Sar</taxon>
        <taxon>Stramenopiles</taxon>
        <taxon>Ochrophyta</taxon>
        <taxon>Bacillariophyta</taxon>
        <taxon>Bacillariophyceae</taxon>
        <taxon>Bacillariophycidae</taxon>
        <taxon>Naviculales</taxon>
        <taxon>Naviculaceae</taxon>
        <taxon>Seminavis</taxon>
    </lineage>
</organism>
<keyword evidence="3" id="KW-1185">Reference proteome</keyword>
<evidence type="ECO:0000256" key="1">
    <source>
        <dbReference type="SAM" id="MobiDB-lite"/>
    </source>
</evidence>
<proteinExistence type="predicted"/>
<dbReference type="Proteomes" id="UP001153069">
    <property type="component" value="Unassembled WGS sequence"/>
</dbReference>
<dbReference type="EMBL" id="CAICTM010002802">
    <property type="protein sequence ID" value="CAB9530248.1"/>
    <property type="molecule type" value="Genomic_DNA"/>
</dbReference>
<evidence type="ECO:0000313" key="2">
    <source>
        <dbReference type="EMBL" id="CAB9530248.1"/>
    </source>
</evidence>
<evidence type="ECO:0000313" key="3">
    <source>
        <dbReference type="Proteomes" id="UP001153069"/>
    </source>
</evidence>
<feature type="compositionally biased region" description="Polar residues" evidence="1">
    <location>
        <begin position="142"/>
        <end position="167"/>
    </location>
</feature>
<comment type="caution">
    <text evidence="2">The sequence shown here is derived from an EMBL/GenBank/DDBJ whole genome shotgun (WGS) entry which is preliminary data.</text>
</comment>
<dbReference type="AlphaFoldDB" id="A0A9N8I0P1"/>
<sequence length="240" mass="26308">MVGSTRFSLRSSLLALGTSMRHGKRANSFSGDIDLMDEDSPFCSSSVPAKIDRTDCVLTSAEFTSQIHAHSCTVEELIPRQSLPIVQMMDSSSSSDDDNDAEISSDTDEKQSKNVQLPNDRGSGNTNREEHDDGLIGENKQQDQTSIPYGDNHNNVQTTCHESDLSSGGTIAECNDEDNAMQHEPSNRCHVEQNPAGDTFRDEDCESQPVCTEGISTRETFDNEGMQDDVQTAVVEESQH</sequence>
<name>A0A9N8I0P1_9STRA</name>
<protein>
    <submittedName>
        <fullName evidence="2">Uncharacterized protein</fullName>
    </submittedName>
</protein>